<evidence type="ECO:0000259" key="5">
    <source>
        <dbReference type="PROSITE" id="PS50279"/>
    </source>
</evidence>
<name>A0A368FIV2_ANCCA</name>
<evidence type="ECO:0000313" key="6">
    <source>
        <dbReference type="EMBL" id="RCN31468.1"/>
    </source>
</evidence>
<dbReference type="STRING" id="29170.A0A368FIV2"/>
<keyword evidence="4" id="KW-0732">Signal</keyword>
<dbReference type="PANTHER" id="PTHR10083:SF374">
    <property type="entry name" value="BPTI_KUNITZ INHIBITOR DOMAIN-CONTAINING PROTEIN"/>
    <property type="match status" value="1"/>
</dbReference>
<dbReference type="PRINTS" id="PR00759">
    <property type="entry name" value="BASICPTASE"/>
</dbReference>
<dbReference type="PROSITE" id="PS50279">
    <property type="entry name" value="BPTI_KUNITZ_2"/>
    <property type="match status" value="1"/>
</dbReference>
<comment type="caution">
    <text evidence="6">The sequence shown here is derived from an EMBL/GenBank/DDBJ whole genome shotgun (WGS) entry which is preliminary data.</text>
</comment>
<reference evidence="6 7" key="1">
    <citation type="submission" date="2014-10" db="EMBL/GenBank/DDBJ databases">
        <title>Draft genome of the hookworm Ancylostoma caninum.</title>
        <authorList>
            <person name="Mitreva M."/>
        </authorList>
    </citation>
    <scope>NUCLEOTIDE SEQUENCE [LARGE SCALE GENOMIC DNA]</scope>
    <source>
        <strain evidence="6 7">Baltimore</strain>
    </source>
</reference>
<feature type="domain" description="BPTI/Kunitz inhibitor" evidence="5">
    <location>
        <begin position="21"/>
        <end position="71"/>
    </location>
</feature>
<dbReference type="InterPro" id="IPR020901">
    <property type="entry name" value="Prtase_inh_Kunz-CS"/>
</dbReference>
<keyword evidence="2" id="KW-0722">Serine protease inhibitor</keyword>
<gene>
    <name evidence="6" type="ORF">ANCCAN_22745</name>
</gene>
<accession>A0A368FIV2</accession>
<dbReference type="AlphaFoldDB" id="A0A368FIV2"/>
<evidence type="ECO:0000256" key="1">
    <source>
        <dbReference type="ARBA" id="ARBA00022690"/>
    </source>
</evidence>
<dbReference type="SMART" id="SM00131">
    <property type="entry name" value="KU"/>
    <property type="match status" value="1"/>
</dbReference>
<protein>
    <submittedName>
        <fullName evidence="6">Kunitz/Bovine pancreatic trypsin inhibitor domain protein</fullName>
    </submittedName>
</protein>
<organism evidence="6 7">
    <name type="scientific">Ancylostoma caninum</name>
    <name type="common">Dog hookworm</name>
    <dbReference type="NCBI Taxonomy" id="29170"/>
    <lineage>
        <taxon>Eukaryota</taxon>
        <taxon>Metazoa</taxon>
        <taxon>Ecdysozoa</taxon>
        <taxon>Nematoda</taxon>
        <taxon>Chromadorea</taxon>
        <taxon>Rhabditida</taxon>
        <taxon>Rhabditina</taxon>
        <taxon>Rhabditomorpha</taxon>
        <taxon>Strongyloidea</taxon>
        <taxon>Ancylostomatidae</taxon>
        <taxon>Ancylostomatinae</taxon>
        <taxon>Ancylostoma</taxon>
    </lineage>
</organism>
<evidence type="ECO:0000256" key="3">
    <source>
        <dbReference type="ARBA" id="ARBA00023157"/>
    </source>
</evidence>
<dbReference type="SUPFAM" id="SSF57362">
    <property type="entry name" value="BPTI-like"/>
    <property type="match status" value="1"/>
</dbReference>
<proteinExistence type="predicted"/>
<dbReference type="PANTHER" id="PTHR10083">
    <property type="entry name" value="KUNITZ-TYPE PROTEASE INHIBITOR-RELATED"/>
    <property type="match status" value="1"/>
</dbReference>
<dbReference type="CDD" id="cd00109">
    <property type="entry name" value="Kunitz-type"/>
    <property type="match status" value="1"/>
</dbReference>
<dbReference type="InterPro" id="IPR036880">
    <property type="entry name" value="Kunitz_BPTI_sf"/>
</dbReference>
<keyword evidence="7" id="KW-1185">Reference proteome</keyword>
<dbReference type="GO" id="GO:0005615">
    <property type="term" value="C:extracellular space"/>
    <property type="evidence" value="ECO:0007669"/>
    <property type="project" value="TreeGrafter"/>
</dbReference>
<evidence type="ECO:0000313" key="7">
    <source>
        <dbReference type="Proteomes" id="UP000252519"/>
    </source>
</evidence>
<feature type="signal peptide" evidence="4">
    <location>
        <begin position="1"/>
        <end position="16"/>
    </location>
</feature>
<dbReference type="InterPro" id="IPR002223">
    <property type="entry name" value="Kunitz_BPTI"/>
</dbReference>
<dbReference type="OrthoDB" id="4473401at2759"/>
<evidence type="ECO:0000256" key="2">
    <source>
        <dbReference type="ARBA" id="ARBA00022900"/>
    </source>
</evidence>
<dbReference type="Pfam" id="PF00014">
    <property type="entry name" value="Kunitz_BPTI"/>
    <property type="match status" value="1"/>
</dbReference>
<dbReference type="GO" id="GO:0004867">
    <property type="term" value="F:serine-type endopeptidase inhibitor activity"/>
    <property type="evidence" value="ECO:0007669"/>
    <property type="project" value="UniProtKB-KW"/>
</dbReference>
<keyword evidence="1" id="KW-0646">Protease inhibitor</keyword>
<dbReference type="InterPro" id="IPR050098">
    <property type="entry name" value="TFPI/VKTCI-like"/>
</dbReference>
<dbReference type="EMBL" id="JOJR01001292">
    <property type="protein sequence ID" value="RCN31468.1"/>
    <property type="molecule type" value="Genomic_DNA"/>
</dbReference>
<keyword evidence="3" id="KW-1015">Disulfide bond</keyword>
<sequence>MRVLLILVIHIALVNCIKMRCFWQIEKGNCRWRLLRWAFDRASQRCVPFIFSGCNGNANRYPTLQRCQRTCMRDMETIYPRTTHPRHHFIFP</sequence>
<feature type="chain" id="PRO_5017066485" evidence="4">
    <location>
        <begin position="17"/>
        <end position="92"/>
    </location>
</feature>
<dbReference type="Gene3D" id="4.10.410.10">
    <property type="entry name" value="Pancreatic trypsin inhibitor Kunitz domain"/>
    <property type="match status" value="1"/>
</dbReference>
<dbReference type="Proteomes" id="UP000252519">
    <property type="component" value="Unassembled WGS sequence"/>
</dbReference>
<dbReference type="PROSITE" id="PS00280">
    <property type="entry name" value="BPTI_KUNITZ_1"/>
    <property type="match status" value="1"/>
</dbReference>
<evidence type="ECO:0000256" key="4">
    <source>
        <dbReference type="SAM" id="SignalP"/>
    </source>
</evidence>